<dbReference type="STRING" id="37360.A0A0G4IL42"/>
<dbReference type="InterPro" id="IPR001680">
    <property type="entry name" value="WD40_rpt"/>
</dbReference>
<dbReference type="InterPro" id="IPR043129">
    <property type="entry name" value="ATPase_NBD"/>
</dbReference>
<dbReference type="Gene3D" id="3.30.420.40">
    <property type="match status" value="2"/>
</dbReference>
<dbReference type="GO" id="GO:0045504">
    <property type="term" value="F:dynein heavy chain binding"/>
    <property type="evidence" value="ECO:0007669"/>
    <property type="project" value="TreeGrafter"/>
</dbReference>
<dbReference type="GO" id="GO:0036157">
    <property type="term" value="C:outer dynein arm"/>
    <property type="evidence" value="ECO:0007669"/>
    <property type="project" value="TreeGrafter"/>
</dbReference>
<dbReference type="GO" id="GO:0036158">
    <property type="term" value="P:outer dynein arm assembly"/>
    <property type="evidence" value="ECO:0007669"/>
    <property type="project" value="TreeGrafter"/>
</dbReference>
<evidence type="ECO:0000256" key="4">
    <source>
        <dbReference type="ARBA" id="ARBA00022490"/>
    </source>
</evidence>
<evidence type="ECO:0000256" key="16">
    <source>
        <dbReference type="ARBA" id="ARBA00049360"/>
    </source>
</evidence>
<keyword evidence="8" id="KW-0547">Nucleotide-binding</keyword>
<keyword evidence="15" id="KW-0966">Cell projection</keyword>
<feature type="region of interest" description="Disordered" evidence="17">
    <location>
        <begin position="252"/>
        <end position="307"/>
    </location>
</feature>
<keyword evidence="11" id="KW-0243">Dynein</keyword>
<dbReference type="InterPro" id="IPR004000">
    <property type="entry name" value="Actin"/>
</dbReference>
<dbReference type="SUPFAM" id="SSF53067">
    <property type="entry name" value="Actin-like ATPase domain"/>
    <property type="match status" value="1"/>
</dbReference>
<protein>
    <submittedName>
        <fullName evidence="18">Uncharacterized protein</fullName>
    </submittedName>
</protein>
<feature type="region of interest" description="Disordered" evidence="17">
    <location>
        <begin position="931"/>
        <end position="957"/>
    </location>
</feature>
<keyword evidence="6" id="KW-0493">Microtubule</keyword>
<name>A0A0G4IL42_PLABS</name>
<dbReference type="InterPro" id="IPR015943">
    <property type="entry name" value="WD40/YVTN_repeat-like_dom_sf"/>
</dbReference>
<evidence type="ECO:0000256" key="7">
    <source>
        <dbReference type="ARBA" id="ARBA00022737"/>
    </source>
</evidence>
<comment type="catalytic activity">
    <reaction evidence="16">
        <text>ATP + H2O = ADP + phosphate + H(+)</text>
        <dbReference type="Rhea" id="RHEA:13065"/>
        <dbReference type="ChEBI" id="CHEBI:15377"/>
        <dbReference type="ChEBI" id="CHEBI:15378"/>
        <dbReference type="ChEBI" id="CHEBI:30616"/>
        <dbReference type="ChEBI" id="CHEBI:43474"/>
        <dbReference type="ChEBI" id="CHEBI:456216"/>
    </reaction>
</comment>
<keyword evidence="9" id="KW-0378">Hydrolase</keyword>
<accession>A0A0G4IL42</accession>
<feature type="compositionally biased region" description="Low complexity" evidence="17">
    <location>
        <begin position="252"/>
        <end position="264"/>
    </location>
</feature>
<feature type="compositionally biased region" description="Basic residues" evidence="17">
    <location>
        <begin position="287"/>
        <end position="297"/>
    </location>
</feature>
<keyword evidence="7" id="KW-0677">Repeat</keyword>
<dbReference type="GO" id="GO:0003341">
    <property type="term" value="P:cilium movement"/>
    <property type="evidence" value="ECO:0007669"/>
    <property type="project" value="TreeGrafter"/>
</dbReference>
<evidence type="ECO:0000256" key="9">
    <source>
        <dbReference type="ARBA" id="ARBA00022801"/>
    </source>
</evidence>
<feature type="non-terminal residue" evidence="18">
    <location>
        <position position="1"/>
    </location>
</feature>
<dbReference type="Proteomes" id="UP000039324">
    <property type="component" value="Unassembled WGS sequence"/>
</dbReference>
<comment type="similarity">
    <text evidence="2">Belongs to the actin family.</text>
</comment>
<gene>
    <name evidence="18" type="ORF">PBRA_004592</name>
</gene>
<keyword evidence="4" id="KW-0963">Cytoplasm</keyword>
<dbReference type="AlphaFoldDB" id="A0A0G4IL42"/>
<sequence>RIRGDCELRPNGRCRCCVTVEECVRRAAMDGALVTCKERCWNALSALTTERALLDRMIYKYKNAHRRGVYFRKVLEVRRCLRRDDITVLWNCLSDIQTRSSSQTTAAADVLVRECIARVGPSLRQSLDVVVKCCVHLLALVKQTYFMAMSLTLTAVLSRIYCLHRYALNAVRDLAGTVAVEPWLSKQAGWMSDTAPCDVVRPADLSAAHAILAVPNTPDSFENDDSRAEPDADAMDVVSVYSGEDTRPNVAVSSSIACSSSQAEAEPDTGAARESKPAVETASSQARKPKTKKRKRAKTSDDKEVAALAPSSMRVKVVAPPERKYSVWIGGSILSSLSTFQQMWVSKEEYDEAGPSIVHRKVGVATMEISYDYIKKRKEFGRHPAFSDAEASVMESIASVPGPDPQWTARLATTSQLSCIPQMTEHSVNTERFVQKDQIMFHSEGGWPKEVNSSEFKERERHLRRVENEDSYRNSIKSLVSVAEKVIMQNNTVDMYEEYFTGVIADHSPEPPSAKTLTVFRDPNPVRRSATQISWHPDGPTKLAVSYAVMSFQQMPQDLPVSSYIWDVNNPTVPSLELIPTSPLCSIKYNPKNADYLVGGSYNGLIGFWDIRKGSHPVEKSVVEKSHHDPVYEIHWIQSRSGNECCSVSTDGHILWWDIRKLASGPTDSMLMSNPESETDQFGGTALEYRTDAGATRFLVGTEQGTILNIERKAKKDFDSTKSIRMVYGEETGRHHGPVYSVARNPLNLKFFLSVGDWTTRIWMEDLKSPILVTRYEQSYLTAGCWSPTRPGVFYTSKLNGTLDIWDLFYKHNDPVYTTRVGEASLTSISVQNEGRLVAVGASEGSTTLLEVSPSLYEPQNNEKASIAQMFERENKREKNLEVRATQLKRERKTSKVPAMAAEVLQTEAQAAAAVPDGISPDVERLFNEAIAKAEMSSEREGEAEGEDDNAGEPAQT</sequence>
<evidence type="ECO:0000256" key="6">
    <source>
        <dbReference type="ARBA" id="ARBA00022701"/>
    </source>
</evidence>
<comment type="subcellular location">
    <subcellularLocation>
        <location evidence="1">Cytoplasm</location>
        <location evidence="1">Cytoskeleton</location>
        <location evidence="1">Cilium axoneme</location>
    </subcellularLocation>
</comment>
<evidence type="ECO:0000256" key="11">
    <source>
        <dbReference type="ARBA" id="ARBA00023017"/>
    </source>
</evidence>
<keyword evidence="13" id="KW-0505">Motor protein</keyword>
<dbReference type="SUPFAM" id="SSF50978">
    <property type="entry name" value="WD40 repeat-like"/>
    <property type="match status" value="1"/>
</dbReference>
<organism evidence="18 19">
    <name type="scientific">Plasmodiophora brassicae</name>
    <name type="common">Clubroot disease agent</name>
    <dbReference type="NCBI Taxonomy" id="37360"/>
    <lineage>
        <taxon>Eukaryota</taxon>
        <taxon>Sar</taxon>
        <taxon>Rhizaria</taxon>
        <taxon>Endomyxa</taxon>
        <taxon>Phytomyxea</taxon>
        <taxon>Plasmodiophorida</taxon>
        <taxon>Plasmodiophoridae</taxon>
        <taxon>Plasmodiophora</taxon>
    </lineage>
</organism>
<evidence type="ECO:0000313" key="19">
    <source>
        <dbReference type="Proteomes" id="UP000039324"/>
    </source>
</evidence>
<evidence type="ECO:0000256" key="13">
    <source>
        <dbReference type="ARBA" id="ARBA00023175"/>
    </source>
</evidence>
<keyword evidence="10" id="KW-0067">ATP-binding</keyword>
<keyword evidence="5" id="KW-0853">WD repeat</keyword>
<dbReference type="GO" id="GO:0005524">
    <property type="term" value="F:ATP binding"/>
    <property type="evidence" value="ECO:0007669"/>
    <property type="project" value="UniProtKB-KW"/>
</dbReference>
<dbReference type="PANTHER" id="PTHR12442:SF7">
    <property type="entry name" value="DYNEIN AXONEMAL INTERMEDIATE CHAIN 2"/>
    <property type="match status" value="1"/>
</dbReference>
<dbReference type="EMBL" id="CDSF01000035">
    <property type="protein sequence ID" value="CEO95879.1"/>
    <property type="molecule type" value="Genomic_DNA"/>
</dbReference>
<dbReference type="InterPro" id="IPR036322">
    <property type="entry name" value="WD40_repeat_dom_sf"/>
</dbReference>
<reference evidence="18 19" key="1">
    <citation type="submission" date="2015-02" db="EMBL/GenBank/DDBJ databases">
        <authorList>
            <person name="Chooi Y.-H."/>
        </authorList>
    </citation>
    <scope>NUCLEOTIDE SEQUENCE [LARGE SCALE GENOMIC DNA]</scope>
    <source>
        <strain evidence="18">E3</strain>
    </source>
</reference>
<evidence type="ECO:0000256" key="1">
    <source>
        <dbReference type="ARBA" id="ARBA00004430"/>
    </source>
</evidence>
<evidence type="ECO:0000256" key="8">
    <source>
        <dbReference type="ARBA" id="ARBA00022741"/>
    </source>
</evidence>
<dbReference type="GO" id="GO:0005874">
    <property type="term" value="C:microtubule"/>
    <property type="evidence" value="ECO:0007669"/>
    <property type="project" value="UniProtKB-KW"/>
</dbReference>
<dbReference type="Pfam" id="PF00022">
    <property type="entry name" value="Actin"/>
    <property type="match status" value="1"/>
</dbReference>
<evidence type="ECO:0000256" key="5">
    <source>
        <dbReference type="ARBA" id="ARBA00022574"/>
    </source>
</evidence>
<evidence type="ECO:0000256" key="17">
    <source>
        <dbReference type="SAM" id="MobiDB-lite"/>
    </source>
</evidence>
<evidence type="ECO:0000256" key="14">
    <source>
        <dbReference type="ARBA" id="ARBA00023212"/>
    </source>
</evidence>
<evidence type="ECO:0000313" key="18">
    <source>
        <dbReference type="EMBL" id="CEO95879.1"/>
    </source>
</evidence>
<dbReference type="GO" id="GO:0016787">
    <property type="term" value="F:hydrolase activity"/>
    <property type="evidence" value="ECO:0007669"/>
    <property type="project" value="UniProtKB-KW"/>
</dbReference>
<dbReference type="GO" id="GO:0045503">
    <property type="term" value="F:dynein light chain binding"/>
    <property type="evidence" value="ECO:0007669"/>
    <property type="project" value="TreeGrafter"/>
</dbReference>
<dbReference type="SMART" id="SM00320">
    <property type="entry name" value="WD40"/>
    <property type="match status" value="5"/>
</dbReference>
<keyword evidence="14" id="KW-0206">Cytoskeleton</keyword>
<evidence type="ECO:0000256" key="2">
    <source>
        <dbReference type="ARBA" id="ARBA00006752"/>
    </source>
</evidence>
<dbReference type="PROSITE" id="PS00432">
    <property type="entry name" value="ACTINS_2"/>
    <property type="match status" value="1"/>
</dbReference>
<evidence type="ECO:0000256" key="15">
    <source>
        <dbReference type="ARBA" id="ARBA00023273"/>
    </source>
</evidence>
<evidence type="ECO:0000256" key="12">
    <source>
        <dbReference type="ARBA" id="ARBA00023069"/>
    </source>
</evidence>
<dbReference type="InterPro" id="IPR050687">
    <property type="entry name" value="Dynein_IC"/>
</dbReference>
<dbReference type="InterPro" id="IPR004001">
    <property type="entry name" value="Actin_CS"/>
</dbReference>
<evidence type="ECO:0000256" key="10">
    <source>
        <dbReference type="ARBA" id="ARBA00022840"/>
    </source>
</evidence>
<dbReference type="FunFam" id="3.30.420.40:FF:000058">
    <property type="entry name" value="Putative actin-related protein 5"/>
    <property type="match status" value="1"/>
</dbReference>
<dbReference type="Gene3D" id="2.130.10.10">
    <property type="entry name" value="YVTN repeat-like/Quinoprotein amine dehydrogenase"/>
    <property type="match status" value="2"/>
</dbReference>
<keyword evidence="19" id="KW-1185">Reference proteome</keyword>
<dbReference type="OrthoDB" id="366230at2759"/>
<proteinExistence type="inferred from homology"/>
<keyword evidence="12" id="KW-0969">Cilium</keyword>
<dbReference type="PANTHER" id="PTHR12442">
    <property type="entry name" value="DYNEIN INTERMEDIATE CHAIN"/>
    <property type="match status" value="1"/>
</dbReference>
<evidence type="ECO:0000256" key="3">
    <source>
        <dbReference type="ARBA" id="ARBA00011059"/>
    </source>
</evidence>
<comment type="similarity">
    <text evidence="3">Belongs to the dynein intermediate chain family.</text>
</comment>